<gene>
    <name evidence="8" type="ORF">Poli38472_006394</name>
</gene>
<dbReference type="InterPro" id="IPR041792">
    <property type="entry name" value="MPP_PAP"/>
</dbReference>
<dbReference type="OrthoDB" id="45007at2759"/>
<dbReference type="PANTHER" id="PTHR22953:SF153">
    <property type="entry name" value="PURPLE ACID PHOSPHATASE"/>
    <property type="match status" value="1"/>
</dbReference>
<dbReference type="Gene3D" id="3.60.21.10">
    <property type="match status" value="1"/>
</dbReference>
<dbReference type="Gene3D" id="2.60.40.380">
    <property type="entry name" value="Purple acid phosphatase-like, N-terminal"/>
    <property type="match status" value="1"/>
</dbReference>
<evidence type="ECO:0000313" key="8">
    <source>
        <dbReference type="EMBL" id="TMW56384.1"/>
    </source>
</evidence>
<feature type="domain" description="Calcineurin-like phosphoesterase" evidence="5">
    <location>
        <begin position="160"/>
        <end position="356"/>
    </location>
</feature>
<dbReference type="CDD" id="cd00839">
    <property type="entry name" value="MPP_PAPs"/>
    <property type="match status" value="1"/>
</dbReference>
<dbReference type="Pfam" id="PF16656">
    <property type="entry name" value="Pur_ac_phosph_N"/>
    <property type="match status" value="1"/>
</dbReference>
<feature type="signal peptide" evidence="4">
    <location>
        <begin position="1"/>
        <end position="23"/>
    </location>
</feature>
<dbReference type="Pfam" id="PF14008">
    <property type="entry name" value="Metallophos_C"/>
    <property type="match status" value="1"/>
</dbReference>
<dbReference type="InterPro" id="IPR029052">
    <property type="entry name" value="Metallo-depent_PP-like"/>
</dbReference>
<dbReference type="InterPro" id="IPR015914">
    <property type="entry name" value="PAPs_N"/>
</dbReference>
<organism evidence="8 9">
    <name type="scientific">Pythium oligandrum</name>
    <name type="common">Mycoparasitic fungus</name>
    <dbReference type="NCBI Taxonomy" id="41045"/>
    <lineage>
        <taxon>Eukaryota</taxon>
        <taxon>Sar</taxon>
        <taxon>Stramenopiles</taxon>
        <taxon>Oomycota</taxon>
        <taxon>Peronosporomycetes</taxon>
        <taxon>Pythiales</taxon>
        <taxon>Pythiaceae</taxon>
        <taxon>Pythium</taxon>
    </lineage>
</organism>
<dbReference type="PANTHER" id="PTHR22953">
    <property type="entry name" value="ACID PHOSPHATASE RELATED"/>
    <property type="match status" value="1"/>
</dbReference>
<dbReference type="InterPro" id="IPR004843">
    <property type="entry name" value="Calcineurin-like_PHP"/>
</dbReference>
<keyword evidence="3" id="KW-0325">Glycoprotein</keyword>
<sequence>MKWTLAGLFAVALSASVLFNSHADVPALSGSTSLRREAGLLEQALPTQVHVSLYDKTWSPAEKNVGIAVSWATGTPTQRSMVRFGRSATELPKMVEATSPCEQYEFCDYTSPWFHHVVIPGDLLEPNTTYYYRCGDPTGGWSELLTFTTSVAVGSQAPVTFAVIGDLGQTEYSEQTLRHLINQDGLTAILHAGDLSYADNYQPRWDRWGKLVEPLASTCPWMVSVGNHEEERPCQDGADRFVAYQKRFRMPYDVDDGKQAKNQYYGFRVGMVHFIVVHPYTATDANSPQYQWLSEELGRVDRTLTPWVVVIMHGPWYNSNTAHQGREPHLRMKDDMEDLLFEHKVDLVFSGHVHAYERSFPVYKEVVRADGIVYVVLGDGGNREGLAPTYIHPKPAWSAFRQANYGFGLFHVLNHTHASIEMYEDREAGSARLHDQAWLTSTQFRATQALTAVTRT</sequence>
<dbReference type="SUPFAM" id="SSF49363">
    <property type="entry name" value="Purple acid phosphatase, N-terminal domain"/>
    <property type="match status" value="1"/>
</dbReference>
<comment type="similarity">
    <text evidence="4">Belongs to the metallophosphoesterase superfamily. Purple acid phosphatase family.</text>
</comment>
<evidence type="ECO:0000259" key="6">
    <source>
        <dbReference type="Pfam" id="PF14008"/>
    </source>
</evidence>
<evidence type="ECO:0000256" key="3">
    <source>
        <dbReference type="ARBA" id="ARBA00023180"/>
    </source>
</evidence>
<comment type="caution">
    <text evidence="8">The sequence shown here is derived from an EMBL/GenBank/DDBJ whole genome shotgun (WGS) entry which is preliminary data.</text>
</comment>
<dbReference type="SUPFAM" id="SSF56300">
    <property type="entry name" value="Metallo-dependent phosphatases"/>
    <property type="match status" value="1"/>
</dbReference>
<feature type="chain" id="PRO_5035489561" description="Purple acid phosphatase" evidence="4">
    <location>
        <begin position="24"/>
        <end position="456"/>
    </location>
</feature>
<dbReference type="EMBL" id="SPLM01000145">
    <property type="protein sequence ID" value="TMW56384.1"/>
    <property type="molecule type" value="Genomic_DNA"/>
</dbReference>
<name>A0A8K1FD08_PYTOL</name>
<dbReference type="InterPro" id="IPR025733">
    <property type="entry name" value="PAPs_C"/>
</dbReference>
<evidence type="ECO:0000259" key="5">
    <source>
        <dbReference type="Pfam" id="PF00149"/>
    </source>
</evidence>
<keyword evidence="9" id="KW-1185">Reference proteome</keyword>
<dbReference type="Proteomes" id="UP000794436">
    <property type="component" value="Unassembled WGS sequence"/>
</dbReference>
<dbReference type="InterPro" id="IPR008963">
    <property type="entry name" value="Purple_acid_Pase-like_N"/>
</dbReference>
<accession>A0A8K1FD08</accession>
<evidence type="ECO:0000313" key="9">
    <source>
        <dbReference type="Proteomes" id="UP000794436"/>
    </source>
</evidence>
<evidence type="ECO:0000259" key="7">
    <source>
        <dbReference type="Pfam" id="PF16656"/>
    </source>
</evidence>
<dbReference type="GO" id="GO:0046872">
    <property type="term" value="F:metal ion binding"/>
    <property type="evidence" value="ECO:0007669"/>
    <property type="project" value="InterPro"/>
</dbReference>
<dbReference type="EC" id="3.1.3.2" evidence="4"/>
<protein>
    <recommendedName>
        <fullName evidence="4">Purple acid phosphatase</fullName>
        <ecNumber evidence="4">3.1.3.2</ecNumber>
    </recommendedName>
</protein>
<reference evidence="8" key="1">
    <citation type="submission" date="2019-03" db="EMBL/GenBank/DDBJ databases">
        <title>Long read genome sequence of the mycoparasitic Pythium oligandrum ATCC 38472 isolated from sugarbeet rhizosphere.</title>
        <authorList>
            <person name="Gaulin E."/>
        </authorList>
    </citation>
    <scope>NUCLEOTIDE SEQUENCE</scope>
    <source>
        <strain evidence="8">ATCC 38472_TT</strain>
    </source>
</reference>
<feature type="domain" description="Purple acid phosphatase C-terminal" evidence="6">
    <location>
        <begin position="371"/>
        <end position="426"/>
    </location>
</feature>
<keyword evidence="1 4" id="KW-0732">Signal</keyword>
<evidence type="ECO:0000256" key="1">
    <source>
        <dbReference type="ARBA" id="ARBA00022729"/>
    </source>
</evidence>
<dbReference type="AlphaFoldDB" id="A0A8K1FD08"/>
<evidence type="ECO:0000256" key="4">
    <source>
        <dbReference type="RuleBase" id="RU361203"/>
    </source>
</evidence>
<proteinExistence type="inferred from homology"/>
<evidence type="ECO:0000256" key="2">
    <source>
        <dbReference type="ARBA" id="ARBA00022801"/>
    </source>
</evidence>
<feature type="domain" description="Purple acid phosphatase N-terminal" evidence="7">
    <location>
        <begin position="46"/>
        <end position="149"/>
    </location>
</feature>
<dbReference type="Pfam" id="PF00149">
    <property type="entry name" value="Metallophos"/>
    <property type="match status" value="1"/>
</dbReference>
<dbReference type="GO" id="GO:0003993">
    <property type="term" value="F:acid phosphatase activity"/>
    <property type="evidence" value="ECO:0007669"/>
    <property type="project" value="UniProtKB-EC"/>
</dbReference>
<keyword evidence="2 4" id="KW-0378">Hydrolase</keyword>
<comment type="catalytic activity">
    <reaction evidence="4">
        <text>a phosphate monoester + H2O = an alcohol + phosphate</text>
        <dbReference type="Rhea" id="RHEA:15017"/>
        <dbReference type="ChEBI" id="CHEBI:15377"/>
        <dbReference type="ChEBI" id="CHEBI:30879"/>
        <dbReference type="ChEBI" id="CHEBI:43474"/>
        <dbReference type="ChEBI" id="CHEBI:67140"/>
        <dbReference type="EC" id="3.1.3.2"/>
    </reaction>
</comment>
<dbReference type="InterPro" id="IPR039331">
    <property type="entry name" value="PAPs-like"/>
</dbReference>